<dbReference type="SUPFAM" id="SSF51658">
    <property type="entry name" value="Xylose isomerase-like"/>
    <property type="match status" value="1"/>
</dbReference>
<dbReference type="InterPro" id="IPR013022">
    <property type="entry name" value="Xyl_isomerase-like_TIM-brl"/>
</dbReference>
<protein>
    <recommendedName>
        <fullName evidence="1">Xylose isomerase-like TIM barrel domain-containing protein</fullName>
    </recommendedName>
</protein>
<organism evidence="2 3">
    <name type="scientific">Limosilactobacillus fermentum</name>
    <name type="common">Lactobacillus fermentum</name>
    <dbReference type="NCBI Taxonomy" id="1613"/>
    <lineage>
        <taxon>Bacteria</taxon>
        <taxon>Bacillati</taxon>
        <taxon>Bacillota</taxon>
        <taxon>Bacilli</taxon>
        <taxon>Lactobacillales</taxon>
        <taxon>Lactobacillaceae</taxon>
        <taxon>Limosilactobacillus</taxon>
    </lineage>
</organism>
<name>A0A1L7GV32_LIMFE</name>
<dbReference type="EMBL" id="CP019030">
    <property type="protein sequence ID" value="APU45960.1"/>
    <property type="molecule type" value="Genomic_DNA"/>
</dbReference>
<dbReference type="Gene3D" id="3.20.20.150">
    <property type="entry name" value="Divalent-metal-dependent TIM barrel enzymes"/>
    <property type="match status" value="1"/>
</dbReference>
<dbReference type="AlphaFoldDB" id="A0A1L7GV32"/>
<evidence type="ECO:0000313" key="2">
    <source>
        <dbReference type="EMBL" id="APU45960.1"/>
    </source>
</evidence>
<gene>
    <name evidence="2" type="ORF">BUW47_05755</name>
</gene>
<dbReference type="OrthoDB" id="2237247at2"/>
<evidence type="ECO:0000313" key="3">
    <source>
        <dbReference type="Proteomes" id="UP000185427"/>
    </source>
</evidence>
<sequence>MKNTYILNTIAFQSRFQAGERQEDVVGVVKELGFDAIEVRNELLTGGDEEITRIANLAQEAGLDVYYSVNDVLVDGEHLTSNLSRYIHEMRLLGSNHLKMNIGKLTKVTSQTLQDELVPLMDGSFELNLENNQTLSDSSLDTTRAFYQLASQVELPDVHYCFDIANWSWLDASADQAAVALNPVTTYLHLKNETTVAGKLTVTPLEEGDLDWRKLLASFDHVNAYGFEYAGNEATIKQELVLLKEYLEDFGG</sequence>
<accession>A0A1L7GV32</accession>
<reference evidence="2 3" key="1">
    <citation type="submission" date="2016-12" db="EMBL/GenBank/DDBJ databases">
        <title>Complete Genome Sequence of Lactobacillus fermentum Strain SNUV175, a Probiotic for Treatment of Bacterial Vaginosis.</title>
        <authorList>
            <person name="Lee S."/>
            <person name="You H.J."/>
            <person name="Kwon B."/>
            <person name="Ko G."/>
        </authorList>
    </citation>
    <scope>NUCLEOTIDE SEQUENCE [LARGE SCALE GENOMIC DNA]</scope>
    <source>
        <strain evidence="2 3">SNUV175</strain>
    </source>
</reference>
<dbReference type="RefSeq" id="WP_075667370.1">
    <property type="nucleotide sequence ID" value="NZ_CP019030.1"/>
</dbReference>
<feature type="domain" description="Xylose isomerase-like TIM barrel" evidence="1">
    <location>
        <begin position="28"/>
        <end position="245"/>
    </location>
</feature>
<dbReference type="Pfam" id="PF01261">
    <property type="entry name" value="AP_endonuc_2"/>
    <property type="match status" value="1"/>
</dbReference>
<evidence type="ECO:0000259" key="1">
    <source>
        <dbReference type="Pfam" id="PF01261"/>
    </source>
</evidence>
<dbReference type="Proteomes" id="UP000185427">
    <property type="component" value="Chromosome"/>
</dbReference>
<dbReference type="InterPro" id="IPR036237">
    <property type="entry name" value="Xyl_isomerase-like_sf"/>
</dbReference>
<proteinExistence type="predicted"/>